<sequence length="291" mass="31086">MELRHIRYALAVAEDRHFSRAASRLHVSQSALSAQIRDLEKELGVELFNRNSRNVGLTAAGEVFVARSREVLGAVSRLVSDVSARSNEQVRLTVGTITSAGRVDVGRALADLTRRHPAINITARPYGSEVVIEGVRSGAIDVGIVGLAAGRLPKSFAAAPLWSEPTAAFVAPDHPFAQASSIRLEDLRDHTLVDFASGSEARVQTDQAFAESQVPRGKTLEANSVDLICSLTANGLGVGLLPQSMSALHPELVCIPITDAPHRIVHAITEPTHSSALAREFVELLAAQFAT</sequence>
<dbReference type="GO" id="GO:0003677">
    <property type="term" value="F:DNA binding"/>
    <property type="evidence" value="ECO:0007669"/>
    <property type="project" value="UniProtKB-KW"/>
</dbReference>
<dbReference type="RefSeq" id="WP_007727651.1">
    <property type="nucleotide sequence ID" value="NZ_AP023172.1"/>
</dbReference>
<name>A0A069JJ88_RHOSG</name>
<keyword evidence="4" id="KW-0010">Activator</keyword>
<dbReference type="Pfam" id="PF03466">
    <property type="entry name" value="LysR_substrate"/>
    <property type="match status" value="1"/>
</dbReference>
<dbReference type="GO" id="GO:0003700">
    <property type="term" value="F:DNA-binding transcription factor activity"/>
    <property type="evidence" value="ECO:0007669"/>
    <property type="project" value="InterPro"/>
</dbReference>
<dbReference type="GO" id="GO:0032993">
    <property type="term" value="C:protein-DNA complex"/>
    <property type="evidence" value="ECO:0007669"/>
    <property type="project" value="TreeGrafter"/>
</dbReference>
<gene>
    <name evidence="6" type="ORF">CHR55_23930</name>
</gene>
<dbReference type="SUPFAM" id="SSF53850">
    <property type="entry name" value="Periplasmic binding protein-like II"/>
    <property type="match status" value="1"/>
</dbReference>
<dbReference type="Gene3D" id="3.40.190.290">
    <property type="match status" value="1"/>
</dbReference>
<evidence type="ECO:0000256" key="4">
    <source>
        <dbReference type="ARBA" id="ARBA00023159"/>
    </source>
</evidence>
<dbReference type="Proteomes" id="UP000230886">
    <property type="component" value="Unassembled WGS sequence"/>
</dbReference>
<dbReference type="AlphaFoldDB" id="A0A069JJ88"/>
<dbReference type="PRINTS" id="PR00039">
    <property type="entry name" value="HTHLYSR"/>
</dbReference>
<keyword evidence="3" id="KW-0238">DNA-binding</keyword>
<organism evidence="6 7">
    <name type="scientific">Rhodococcus qingshengii</name>
    <dbReference type="NCBI Taxonomy" id="334542"/>
    <lineage>
        <taxon>Bacteria</taxon>
        <taxon>Bacillati</taxon>
        <taxon>Actinomycetota</taxon>
        <taxon>Actinomycetes</taxon>
        <taxon>Mycobacteriales</taxon>
        <taxon>Nocardiaceae</taxon>
        <taxon>Rhodococcus</taxon>
        <taxon>Rhodococcus erythropolis group</taxon>
    </lineage>
</organism>
<dbReference type="CDD" id="cd08436">
    <property type="entry name" value="PBP2_LTTR_like_3"/>
    <property type="match status" value="1"/>
</dbReference>
<dbReference type="InterPro" id="IPR005119">
    <property type="entry name" value="LysR_subst-bd"/>
</dbReference>
<evidence type="ECO:0000256" key="3">
    <source>
        <dbReference type="ARBA" id="ARBA00023125"/>
    </source>
</evidence>
<dbReference type="InterPro" id="IPR000847">
    <property type="entry name" value="LysR_HTH_N"/>
</dbReference>
<protein>
    <submittedName>
        <fullName evidence="6">LysR family transcriptional regulator</fullName>
    </submittedName>
</protein>
<dbReference type="Pfam" id="PF00126">
    <property type="entry name" value="HTH_1"/>
    <property type="match status" value="1"/>
</dbReference>
<dbReference type="Gene3D" id="1.10.10.10">
    <property type="entry name" value="Winged helix-like DNA-binding domain superfamily/Winged helix DNA-binding domain"/>
    <property type="match status" value="1"/>
</dbReference>
<dbReference type="PROSITE" id="PS50931">
    <property type="entry name" value="HTH_LYSR"/>
    <property type="match status" value="1"/>
</dbReference>
<dbReference type="GeneID" id="64142314"/>
<keyword evidence="5" id="KW-0804">Transcription</keyword>
<comment type="caution">
    <text evidence="6">The sequence shown here is derived from an EMBL/GenBank/DDBJ whole genome shotgun (WGS) entry which is preliminary data.</text>
</comment>
<evidence type="ECO:0000256" key="2">
    <source>
        <dbReference type="ARBA" id="ARBA00023015"/>
    </source>
</evidence>
<proteinExistence type="inferred from homology"/>
<dbReference type="InterPro" id="IPR036390">
    <property type="entry name" value="WH_DNA-bd_sf"/>
</dbReference>
<evidence type="ECO:0000313" key="7">
    <source>
        <dbReference type="Proteomes" id="UP000230886"/>
    </source>
</evidence>
<dbReference type="PANTHER" id="PTHR30346:SF28">
    <property type="entry name" value="HTH-TYPE TRANSCRIPTIONAL REGULATOR CYNR"/>
    <property type="match status" value="1"/>
</dbReference>
<reference evidence="6 7" key="1">
    <citation type="submission" date="2017-07" db="EMBL/GenBank/DDBJ databases">
        <title>Draft sequence of Rhodococcus enclensis 23b-28.</title>
        <authorList>
            <person name="Besaury L."/>
            <person name="Sancelme M."/>
            <person name="Amato P."/>
            <person name="Lallement A."/>
            <person name="Delort A.-M."/>
        </authorList>
    </citation>
    <scope>NUCLEOTIDE SEQUENCE [LARGE SCALE GENOMIC DNA]</scope>
    <source>
        <strain evidence="6 7">23b-28</strain>
    </source>
</reference>
<dbReference type="InterPro" id="IPR036388">
    <property type="entry name" value="WH-like_DNA-bd_sf"/>
</dbReference>
<dbReference type="SUPFAM" id="SSF46785">
    <property type="entry name" value="Winged helix' DNA-binding domain"/>
    <property type="match status" value="1"/>
</dbReference>
<accession>A0A069JJ88</accession>
<dbReference type="PANTHER" id="PTHR30346">
    <property type="entry name" value="TRANSCRIPTIONAL DUAL REGULATOR HCAR-RELATED"/>
    <property type="match status" value="1"/>
</dbReference>
<accession>A0A1C3ZAJ4</accession>
<evidence type="ECO:0000313" key="6">
    <source>
        <dbReference type="EMBL" id="PCK24865.1"/>
    </source>
</evidence>
<comment type="similarity">
    <text evidence="1">Belongs to the LysR transcriptional regulatory family.</text>
</comment>
<evidence type="ECO:0000256" key="5">
    <source>
        <dbReference type="ARBA" id="ARBA00023163"/>
    </source>
</evidence>
<dbReference type="EMBL" id="NOVD01000023">
    <property type="protein sequence ID" value="PCK24865.1"/>
    <property type="molecule type" value="Genomic_DNA"/>
</dbReference>
<keyword evidence="2" id="KW-0805">Transcription regulation</keyword>
<evidence type="ECO:0000256" key="1">
    <source>
        <dbReference type="ARBA" id="ARBA00009437"/>
    </source>
</evidence>
<dbReference type="FunFam" id="1.10.10.10:FF:000001">
    <property type="entry name" value="LysR family transcriptional regulator"/>
    <property type="match status" value="1"/>
</dbReference>
<dbReference type="KEGG" id="rqi:C1M55_22445"/>